<comment type="similarity">
    <text evidence="17">Belongs to the NnrD/CARKD family.</text>
</comment>
<feature type="binding site" evidence="17">
    <location>
        <position position="264"/>
    </location>
    <ligand>
        <name>(6S)-NADPHX</name>
        <dbReference type="ChEBI" id="CHEBI:64076"/>
    </ligand>
</feature>
<keyword evidence="5 18" id="KW-0479">Metal-binding</keyword>
<evidence type="ECO:0000256" key="12">
    <source>
        <dbReference type="ARBA" id="ARBA00023239"/>
    </source>
</evidence>
<keyword evidence="7 17" id="KW-0067">ATP-binding</keyword>
<evidence type="ECO:0000256" key="7">
    <source>
        <dbReference type="ARBA" id="ARBA00022840"/>
    </source>
</evidence>
<dbReference type="Pfam" id="PF01256">
    <property type="entry name" value="Carb_kinase"/>
    <property type="match status" value="1"/>
</dbReference>
<dbReference type="Gene3D" id="3.40.50.10260">
    <property type="entry name" value="YjeF N-terminal domain"/>
    <property type="match status" value="1"/>
</dbReference>
<dbReference type="GO" id="GO:0046872">
    <property type="term" value="F:metal ion binding"/>
    <property type="evidence" value="ECO:0007669"/>
    <property type="project" value="UniProtKB-UniRule"/>
</dbReference>
<keyword evidence="10 17" id="KW-0520">NAD</keyword>
<dbReference type="SUPFAM" id="SSF64153">
    <property type="entry name" value="YjeF N-terminal domain-like"/>
    <property type="match status" value="1"/>
</dbReference>
<feature type="binding site" evidence="18">
    <location>
        <position position="66"/>
    </location>
    <ligand>
        <name>K(+)</name>
        <dbReference type="ChEBI" id="CHEBI:29103"/>
    </ligand>
</feature>
<comment type="cofactor">
    <cofactor evidence="18 19">
        <name>K(+)</name>
        <dbReference type="ChEBI" id="CHEBI:29103"/>
    </cofactor>
    <text evidence="18 19">Binds 1 potassium ion per subunit.</text>
</comment>
<dbReference type="GO" id="GO:0052855">
    <property type="term" value="F:ADP-dependent NAD(P)H-hydrate dehydratase activity"/>
    <property type="evidence" value="ECO:0007669"/>
    <property type="project" value="UniProtKB-UniRule"/>
</dbReference>
<dbReference type="PROSITE" id="PS51383">
    <property type="entry name" value="YJEF_C_3"/>
    <property type="match status" value="1"/>
</dbReference>
<dbReference type="CDD" id="cd01171">
    <property type="entry name" value="YXKO-related"/>
    <property type="match status" value="1"/>
</dbReference>
<comment type="similarity">
    <text evidence="18">Belongs to the NnrE/AIBP family.</text>
</comment>
<evidence type="ECO:0000259" key="21">
    <source>
        <dbReference type="PROSITE" id="PS51385"/>
    </source>
</evidence>
<keyword evidence="13" id="KW-0511">Multifunctional enzyme</keyword>
<evidence type="ECO:0000259" key="20">
    <source>
        <dbReference type="PROSITE" id="PS51383"/>
    </source>
</evidence>
<evidence type="ECO:0000256" key="4">
    <source>
        <dbReference type="ARBA" id="ARBA00009524"/>
    </source>
</evidence>
<comment type="similarity">
    <text evidence="4 19">In the C-terminal section; belongs to the NnrD/CARKD family.</text>
</comment>
<dbReference type="PANTHER" id="PTHR12592">
    <property type="entry name" value="ATP-DEPENDENT (S)-NAD(P)H-HYDRATE DEHYDRATASE FAMILY MEMBER"/>
    <property type="match status" value="1"/>
</dbReference>
<evidence type="ECO:0000313" key="22">
    <source>
        <dbReference type="EMBL" id="VFK20709.1"/>
    </source>
</evidence>
<gene>
    <name evidence="18" type="primary">nnrE</name>
    <name evidence="17" type="synonym">nnrD</name>
    <name evidence="22" type="ORF">BECKLPF1236B_GA0070989_12222</name>
</gene>
<organism evidence="22">
    <name type="scientific">Candidatus Kentrum sp. LPFa</name>
    <dbReference type="NCBI Taxonomy" id="2126335"/>
    <lineage>
        <taxon>Bacteria</taxon>
        <taxon>Pseudomonadati</taxon>
        <taxon>Pseudomonadota</taxon>
        <taxon>Gammaproteobacteria</taxon>
        <taxon>Candidatus Kentrum</taxon>
    </lineage>
</organism>
<dbReference type="InterPro" id="IPR000631">
    <property type="entry name" value="CARKD"/>
</dbReference>
<proteinExistence type="inferred from homology"/>
<evidence type="ECO:0000256" key="6">
    <source>
        <dbReference type="ARBA" id="ARBA00022741"/>
    </source>
</evidence>
<dbReference type="PROSITE" id="PS51385">
    <property type="entry name" value="YJEF_N"/>
    <property type="match status" value="1"/>
</dbReference>
<evidence type="ECO:0000256" key="11">
    <source>
        <dbReference type="ARBA" id="ARBA00023235"/>
    </source>
</evidence>
<dbReference type="InterPro" id="IPR004443">
    <property type="entry name" value="YjeF_N_dom"/>
</dbReference>
<comment type="catalytic activity">
    <reaction evidence="16 17 19">
        <text>(6S)-NADPHX + ADP = AMP + phosphate + NADPH + H(+)</text>
        <dbReference type="Rhea" id="RHEA:32235"/>
        <dbReference type="ChEBI" id="CHEBI:15378"/>
        <dbReference type="ChEBI" id="CHEBI:43474"/>
        <dbReference type="ChEBI" id="CHEBI:57783"/>
        <dbReference type="ChEBI" id="CHEBI:64076"/>
        <dbReference type="ChEBI" id="CHEBI:456215"/>
        <dbReference type="ChEBI" id="CHEBI:456216"/>
        <dbReference type="EC" id="4.2.1.136"/>
    </reaction>
</comment>
<dbReference type="InterPro" id="IPR030677">
    <property type="entry name" value="Nnr"/>
</dbReference>
<evidence type="ECO:0000256" key="17">
    <source>
        <dbReference type="HAMAP-Rule" id="MF_01965"/>
    </source>
</evidence>
<name>A0A450WUM2_9GAMM</name>
<dbReference type="EC" id="5.1.99.6" evidence="19"/>
<feature type="domain" description="YjeF N-terminal" evidence="21">
    <location>
        <begin position="17"/>
        <end position="219"/>
    </location>
</feature>
<feature type="binding site" evidence="17">
    <location>
        <position position="376"/>
    </location>
    <ligand>
        <name>(6S)-NADPHX</name>
        <dbReference type="ChEBI" id="CHEBI:64076"/>
    </ligand>
</feature>
<feature type="binding site" evidence="17">
    <location>
        <position position="442"/>
    </location>
    <ligand>
        <name>AMP</name>
        <dbReference type="ChEBI" id="CHEBI:456215"/>
    </ligand>
</feature>
<feature type="binding site" evidence="17">
    <location>
        <position position="325"/>
    </location>
    <ligand>
        <name>(6S)-NADPHX</name>
        <dbReference type="ChEBI" id="CHEBI:64076"/>
    </ligand>
</feature>
<evidence type="ECO:0000256" key="1">
    <source>
        <dbReference type="ARBA" id="ARBA00000013"/>
    </source>
</evidence>
<dbReference type="NCBIfam" id="TIGR00197">
    <property type="entry name" value="yjeF_nterm"/>
    <property type="match status" value="1"/>
</dbReference>
<comment type="function">
    <text evidence="18">Catalyzes the epimerization of the S- and R-forms of NAD(P)HX, a damaged form of NAD(P)H that is a result of enzymatic or heat-dependent hydration. This is a prerequisite for the S-specific NAD(P)H-hydrate dehydratase to allow the repair of both epimers of NAD(P)HX.</text>
</comment>
<keyword evidence="12 17" id="KW-0456">Lyase</keyword>
<dbReference type="InterPro" id="IPR029056">
    <property type="entry name" value="Ribokinase-like"/>
</dbReference>
<dbReference type="PIRSF" id="PIRSF017184">
    <property type="entry name" value="Nnr"/>
    <property type="match status" value="1"/>
</dbReference>
<dbReference type="AlphaFoldDB" id="A0A450WUM2"/>
<feature type="binding site" evidence="18">
    <location>
        <position position="129"/>
    </location>
    <ligand>
        <name>K(+)</name>
        <dbReference type="ChEBI" id="CHEBI:29103"/>
    </ligand>
</feature>
<evidence type="ECO:0000256" key="16">
    <source>
        <dbReference type="ARBA" id="ARBA00049209"/>
    </source>
</evidence>
<comment type="catalytic activity">
    <reaction evidence="1 18 19">
        <text>(6R)-NADHX = (6S)-NADHX</text>
        <dbReference type="Rhea" id="RHEA:32215"/>
        <dbReference type="ChEBI" id="CHEBI:64074"/>
        <dbReference type="ChEBI" id="CHEBI:64075"/>
        <dbReference type="EC" id="5.1.99.6"/>
    </reaction>
</comment>
<evidence type="ECO:0000256" key="5">
    <source>
        <dbReference type="ARBA" id="ARBA00022723"/>
    </source>
</evidence>
<evidence type="ECO:0000256" key="2">
    <source>
        <dbReference type="ARBA" id="ARBA00000909"/>
    </source>
</evidence>
<dbReference type="Pfam" id="PF03853">
    <property type="entry name" value="YjeF_N"/>
    <property type="match status" value="1"/>
</dbReference>
<evidence type="ECO:0000256" key="3">
    <source>
        <dbReference type="ARBA" id="ARBA00006001"/>
    </source>
</evidence>
<evidence type="ECO:0000256" key="18">
    <source>
        <dbReference type="HAMAP-Rule" id="MF_01966"/>
    </source>
</evidence>
<dbReference type="GO" id="GO:0110051">
    <property type="term" value="P:metabolite repair"/>
    <property type="evidence" value="ECO:0007669"/>
    <property type="project" value="TreeGrafter"/>
</dbReference>
<evidence type="ECO:0000256" key="9">
    <source>
        <dbReference type="ARBA" id="ARBA00022958"/>
    </source>
</evidence>
<reference evidence="22" key="1">
    <citation type="submission" date="2019-02" db="EMBL/GenBank/DDBJ databases">
        <authorList>
            <person name="Gruber-Vodicka R. H."/>
            <person name="Seah K. B. B."/>
        </authorList>
    </citation>
    <scope>NUCLEOTIDE SEQUENCE</scope>
    <source>
        <strain evidence="22">BECK_S313</strain>
    </source>
</reference>
<feature type="binding site" evidence="18">
    <location>
        <begin position="133"/>
        <end position="139"/>
    </location>
    <ligand>
        <name>(6S)-NADPHX</name>
        <dbReference type="ChEBI" id="CHEBI:64076"/>
    </ligand>
</feature>
<feature type="binding site" evidence="18">
    <location>
        <position position="162"/>
    </location>
    <ligand>
        <name>(6S)-NADPHX</name>
        <dbReference type="ChEBI" id="CHEBI:64076"/>
    </ligand>
</feature>
<keyword evidence="6 17" id="KW-0547">Nucleotide-binding</keyword>
<protein>
    <recommendedName>
        <fullName evidence="19">Bifunctional NAD(P)H-hydrate repair enzyme</fullName>
    </recommendedName>
    <alternativeName>
        <fullName evidence="19">Nicotinamide nucleotide repair protein</fullName>
    </alternativeName>
    <domain>
        <recommendedName>
            <fullName evidence="19">ADP-dependent (S)-NAD(P)H-hydrate dehydratase</fullName>
            <ecNumber evidence="19">4.2.1.136</ecNumber>
        </recommendedName>
        <alternativeName>
            <fullName evidence="19">ADP-dependent NAD(P)HX dehydratase</fullName>
        </alternativeName>
    </domain>
    <domain>
        <recommendedName>
            <fullName evidence="19">NAD(P)H-hydrate epimerase</fullName>
            <ecNumber evidence="19">5.1.99.6</ecNumber>
        </recommendedName>
    </domain>
</protein>
<keyword evidence="11 18" id="KW-0413">Isomerase</keyword>
<dbReference type="EMBL" id="CAADFK010000222">
    <property type="protein sequence ID" value="VFK20709.1"/>
    <property type="molecule type" value="Genomic_DNA"/>
</dbReference>
<sequence length="506" mass="52967">MVTSAKLPNALYLAQESRELDRIAIEDIGIPGSVLMDRAGFASFRAMRRQWPNAHSIRILCGAGNNGGDGFVIARYAFDAGFDVKVFSIGDHSRLTGDARSAFEALSGVGVVPEPFQAGALDDADVVVDALFGTGLDREITGPWFDAIAAINRSPAATLAVDIPSGLHADTGRVLGCAARAELTVTFIGLKQGLFTGQGRDLCGRLLFDDLGVPGQIYKQFEPSARRIDYDTERRLLTPRARSTHKGDFGHVLIIGGDAGFAGAARMAGEAAARVGAGLVTIATRSAHAAIIGATRPELMCHGIETITDLQELLPRATVLAIGPGLGRSSWGRAMLDTVIETELPLIIDADGLNLLAALPQHGLHERRGGHILTPHPGEAARLLGCATAEIQEDRFKAARNLAARFGGSILLKGSGTLIFEEGAGLCVASDGNPGMASGGMGDVLTGVIAGLMAQGITIPDAARLGVCIHGRAADMEAKNGERGMLASDLMARLRRLVNPRIGPIA</sequence>
<comment type="function">
    <text evidence="14 19">Bifunctional enzyme that catalyzes the epimerization of the S- and R-forms of NAD(P)HX and the dehydration of the S-form of NAD(P)HX at the expense of ADP, which is converted to AMP. This allows the repair of both epimers of NAD(P)HX, a damaged form of NAD(P)H that is a result of enzymatic or heat-dependent hydration.</text>
</comment>
<comment type="cofactor">
    <cofactor evidence="17">
        <name>Mg(2+)</name>
        <dbReference type="ChEBI" id="CHEBI:18420"/>
    </cofactor>
</comment>
<dbReference type="InterPro" id="IPR017953">
    <property type="entry name" value="Carbohydrate_kinase_pred_CS"/>
</dbReference>
<dbReference type="Gene3D" id="3.40.1190.20">
    <property type="match status" value="1"/>
</dbReference>
<accession>A0A450WUM2</accession>
<dbReference type="HAMAP" id="MF_01966">
    <property type="entry name" value="NADHX_epimerase"/>
    <property type="match status" value="1"/>
</dbReference>
<dbReference type="GO" id="GO:0046496">
    <property type="term" value="P:nicotinamide nucleotide metabolic process"/>
    <property type="evidence" value="ECO:0007669"/>
    <property type="project" value="UniProtKB-UniRule"/>
</dbReference>
<feature type="binding site" evidence="18">
    <location>
        <begin position="65"/>
        <end position="69"/>
    </location>
    <ligand>
        <name>(6S)-NADPHX</name>
        <dbReference type="ChEBI" id="CHEBI:64076"/>
    </ligand>
</feature>
<dbReference type="PROSITE" id="PS01050">
    <property type="entry name" value="YJEF_C_2"/>
    <property type="match status" value="1"/>
</dbReference>
<comment type="catalytic activity">
    <reaction evidence="2 18 19">
        <text>(6R)-NADPHX = (6S)-NADPHX</text>
        <dbReference type="Rhea" id="RHEA:32227"/>
        <dbReference type="ChEBI" id="CHEBI:64076"/>
        <dbReference type="ChEBI" id="CHEBI:64077"/>
        <dbReference type="EC" id="5.1.99.6"/>
    </reaction>
</comment>
<evidence type="ECO:0000256" key="14">
    <source>
        <dbReference type="ARBA" id="ARBA00025153"/>
    </source>
</evidence>
<evidence type="ECO:0000256" key="10">
    <source>
        <dbReference type="ARBA" id="ARBA00023027"/>
    </source>
</evidence>
<feature type="binding site" evidence="18">
    <location>
        <position position="165"/>
    </location>
    <ligand>
        <name>K(+)</name>
        <dbReference type="ChEBI" id="CHEBI:29103"/>
    </ligand>
</feature>
<dbReference type="HAMAP" id="MF_01965">
    <property type="entry name" value="NADHX_dehydratase"/>
    <property type="match status" value="1"/>
</dbReference>
<dbReference type="InterPro" id="IPR036652">
    <property type="entry name" value="YjeF_N_dom_sf"/>
</dbReference>
<feature type="domain" description="YjeF C-terminal" evidence="20">
    <location>
        <begin position="229"/>
        <end position="501"/>
    </location>
</feature>
<dbReference type="PANTHER" id="PTHR12592:SF0">
    <property type="entry name" value="ATP-DEPENDENT (S)-NAD(P)H-HYDRATE DEHYDRATASE"/>
    <property type="match status" value="1"/>
</dbReference>
<comment type="similarity">
    <text evidence="3 19">In the N-terminal section; belongs to the NnrE/AIBP family.</text>
</comment>
<dbReference type="NCBIfam" id="TIGR00196">
    <property type="entry name" value="yjeF_cterm"/>
    <property type="match status" value="1"/>
</dbReference>
<keyword evidence="8 17" id="KW-0521">NADP</keyword>
<evidence type="ECO:0000256" key="8">
    <source>
        <dbReference type="ARBA" id="ARBA00022857"/>
    </source>
</evidence>
<dbReference type="GO" id="GO:0005524">
    <property type="term" value="F:ATP binding"/>
    <property type="evidence" value="ECO:0007669"/>
    <property type="project" value="UniProtKB-UniRule"/>
</dbReference>
<dbReference type="SUPFAM" id="SSF53613">
    <property type="entry name" value="Ribokinase-like"/>
    <property type="match status" value="1"/>
</dbReference>
<dbReference type="EC" id="4.2.1.136" evidence="19"/>
<evidence type="ECO:0000256" key="15">
    <source>
        <dbReference type="ARBA" id="ARBA00048238"/>
    </source>
</evidence>
<feature type="binding site" evidence="17">
    <location>
        <begin position="413"/>
        <end position="417"/>
    </location>
    <ligand>
        <name>AMP</name>
        <dbReference type="ChEBI" id="CHEBI:456215"/>
    </ligand>
</feature>
<dbReference type="GO" id="GO:0052856">
    <property type="term" value="F:NAD(P)HX epimerase activity"/>
    <property type="evidence" value="ECO:0007669"/>
    <property type="project" value="UniProtKB-UniRule"/>
</dbReference>
<evidence type="ECO:0000256" key="19">
    <source>
        <dbReference type="PIRNR" id="PIRNR017184"/>
    </source>
</evidence>
<keyword evidence="9 18" id="KW-0630">Potassium</keyword>
<comment type="function">
    <text evidence="17">Catalyzes the dehydration of the S-form of NAD(P)HX at the expense of ADP, which is converted to AMP. Together with NAD(P)HX epimerase, which catalyzes the epimerization of the S- and R-forms, the enzyme allows the repair of both epimers of NAD(P)HX, a damaged form of NAD(P)H that is a result of enzymatic or heat-dependent hydration.</text>
</comment>
<comment type="caution">
    <text evidence="18">Lacks conserved residue(s) required for the propagation of feature annotation.</text>
</comment>
<comment type="subunit">
    <text evidence="17">Homotetramer.</text>
</comment>
<comment type="catalytic activity">
    <reaction evidence="15 17 19">
        <text>(6S)-NADHX + ADP = AMP + phosphate + NADH + H(+)</text>
        <dbReference type="Rhea" id="RHEA:32223"/>
        <dbReference type="ChEBI" id="CHEBI:15378"/>
        <dbReference type="ChEBI" id="CHEBI:43474"/>
        <dbReference type="ChEBI" id="CHEBI:57945"/>
        <dbReference type="ChEBI" id="CHEBI:64074"/>
        <dbReference type="ChEBI" id="CHEBI:456215"/>
        <dbReference type="ChEBI" id="CHEBI:456216"/>
        <dbReference type="EC" id="4.2.1.136"/>
    </reaction>
</comment>
<evidence type="ECO:0000256" key="13">
    <source>
        <dbReference type="ARBA" id="ARBA00023268"/>
    </source>
</evidence>
<feature type="binding site" evidence="17">
    <location>
        <position position="443"/>
    </location>
    <ligand>
        <name>(6S)-NADPHX</name>
        <dbReference type="ChEBI" id="CHEBI:64076"/>
    </ligand>
</feature>
<dbReference type="FunFam" id="3.40.50.10260:FF:000003">
    <property type="entry name" value="Multifunctional fusion protein"/>
    <property type="match status" value="1"/>
</dbReference>